<dbReference type="GO" id="GO:0004161">
    <property type="term" value="F:dimethylallyltranstransferase activity"/>
    <property type="evidence" value="ECO:0007669"/>
    <property type="project" value="TreeGrafter"/>
</dbReference>
<evidence type="ECO:0000256" key="1">
    <source>
        <dbReference type="ARBA" id="ARBA00001946"/>
    </source>
</evidence>
<dbReference type="GO" id="GO:0005737">
    <property type="term" value="C:cytoplasm"/>
    <property type="evidence" value="ECO:0007669"/>
    <property type="project" value="TreeGrafter"/>
</dbReference>
<comment type="caution">
    <text evidence="8">The sequence shown here is derived from an EMBL/GenBank/DDBJ whole genome shotgun (WGS) entry which is preliminary data.</text>
</comment>
<dbReference type="InterPro" id="IPR025875">
    <property type="entry name" value="Leu-rich_rpt_4"/>
</dbReference>
<dbReference type="SUPFAM" id="SSF48576">
    <property type="entry name" value="Terpenoid synthases"/>
    <property type="match status" value="1"/>
</dbReference>
<proteinExistence type="predicted"/>
<evidence type="ECO:0000256" key="6">
    <source>
        <dbReference type="ARBA" id="ARBA00022842"/>
    </source>
</evidence>
<dbReference type="SMART" id="SM00369">
    <property type="entry name" value="LRR_TYP"/>
    <property type="match status" value="5"/>
</dbReference>
<sequence length="704" mass="81975">MASILEQFDEFYVAKLKDRLFATYVNQPQCILDANKRFEQMIDYNVPHGKKLRGLCVYESVLLLLEAEKQNEELMDQAKAIGWCIEFLQGSFLIADDMMDNSKTRRGRPCWYLNENVGSVAINDSFFLISNVFTIITEYLGNHSNYSKLFELFNETFTNTVIGQGLDLITPPKVVDGVPFNFENYTEERYFSIVKWKTAFYSFSLPVQAALLVSSIDNYQVHQKCREILLEMGSFFQVQDDFLDCYGDPKVTGKVGTDIEESKCGWMVIQALKKCNPEQRSILEKFYGREEQECVAKVKEVYKQLDLVSEYERYERVEYDRIISMIDNLNFESSVLELDKTEKVKNVLRIMSVSIEDKEVVELTNEEKKSKLEQQIIYYSYADQVDLTIYPDDTESIDLSMTRLKQINDFSKFKNLKSICFRGNLLKSFLDANLDVNKGLNIIKELDFYDNQIEKIENLQQFKTLELLDLSFNRFSKIENLNELVELKKLFLVHNQFGRIENLECLTKLELLELGDNQLRVLENLSTLKNLTQLYLGKNKIRKIENLDLPNLKILSLQSNRITKIENLDSLTNLEELYLSENGLTKMEGLNNLFNLKVLDLSLNMIENIENVEGLRELQELWFNGNNLSKWTDIENLCSLSKLKCLYLEHNPIFYINNTKPTSIGTLNDNQKFNPDYRRKIIFTLPNLEQLDATLISKPSIAHT</sequence>
<dbReference type="InterPro" id="IPR033749">
    <property type="entry name" value="Polyprenyl_synt_CS"/>
</dbReference>
<evidence type="ECO:0000256" key="4">
    <source>
        <dbReference type="ARBA" id="ARBA00022723"/>
    </source>
</evidence>
<dbReference type="InterPro" id="IPR001611">
    <property type="entry name" value="Leu-rich_rpt"/>
</dbReference>
<accession>A0A3M7RPE1</accession>
<dbReference type="SMART" id="SM00365">
    <property type="entry name" value="LRR_SD22"/>
    <property type="match status" value="11"/>
</dbReference>
<dbReference type="GO" id="GO:0004337">
    <property type="term" value="F:(2E,6E)-farnesyl diphosphate synthase activity"/>
    <property type="evidence" value="ECO:0007669"/>
    <property type="project" value="TreeGrafter"/>
</dbReference>
<dbReference type="CDD" id="cd00685">
    <property type="entry name" value="Trans_IPPS_HT"/>
    <property type="match status" value="1"/>
</dbReference>
<gene>
    <name evidence="8" type="ORF">BpHYR1_052088</name>
</gene>
<dbReference type="SFLD" id="SFLDG01017">
    <property type="entry name" value="Polyprenyl_Transferase_Like"/>
    <property type="match status" value="1"/>
</dbReference>
<dbReference type="Gene3D" id="3.80.10.10">
    <property type="entry name" value="Ribonuclease Inhibitor"/>
    <property type="match status" value="2"/>
</dbReference>
<evidence type="ECO:0000256" key="2">
    <source>
        <dbReference type="ARBA" id="ARBA00022614"/>
    </source>
</evidence>
<dbReference type="InterPro" id="IPR032675">
    <property type="entry name" value="LRR_dom_sf"/>
</dbReference>
<dbReference type="GO" id="GO:0046872">
    <property type="term" value="F:metal ion binding"/>
    <property type="evidence" value="ECO:0007669"/>
    <property type="project" value="UniProtKB-KW"/>
</dbReference>
<comment type="cofactor">
    <cofactor evidence="1">
        <name>Mg(2+)</name>
        <dbReference type="ChEBI" id="CHEBI:18420"/>
    </cofactor>
</comment>
<dbReference type="InterPro" id="IPR003591">
    <property type="entry name" value="Leu-rich_rpt_typical-subtyp"/>
</dbReference>
<dbReference type="Pfam" id="PF12799">
    <property type="entry name" value="LRR_4"/>
    <property type="match status" value="2"/>
</dbReference>
<organism evidence="8 9">
    <name type="scientific">Brachionus plicatilis</name>
    <name type="common">Marine rotifer</name>
    <name type="synonym">Brachionus muelleri</name>
    <dbReference type="NCBI Taxonomy" id="10195"/>
    <lineage>
        <taxon>Eukaryota</taxon>
        <taxon>Metazoa</taxon>
        <taxon>Spiralia</taxon>
        <taxon>Gnathifera</taxon>
        <taxon>Rotifera</taxon>
        <taxon>Eurotatoria</taxon>
        <taxon>Monogononta</taxon>
        <taxon>Pseudotrocha</taxon>
        <taxon>Ploima</taxon>
        <taxon>Brachionidae</taxon>
        <taxon>Brachionus</taxon>
    </lineage>
</organism>
<keyword evidence="2" id="KW-0433">Leucine-rich repeat</keyword>
<keyword evidence="5" id="KW-0677">Repeat</keyword>
<keyword evidence="6" id="KW-0460">Magnesium</keyword>
<dbReference type="InterPro" id="IPR000092">
    <property type="entry name" value="Polyprenyl_synt"/>
</dbReference>
<dbReference type="InterPro" id="IPR008949">
    <property type="entry name" value="Isoprenoid_synthase_dom_sf"/>
</dbReference>
<keyword evidence="4" id="KW-0479">Metal-binding</keyword>
<evidence type="ECO:0000256" key="3">
    <source>
        <dbReference type="ARBA" id="ARBA00022679"/>
    </source>
</evidence>
<evidence type="ECO:0000256" key="5">
    <source>
        <dbReference type="ARBA" id="ARBA00022737"/>
    </source>
</evidence>
<keyword evidence="3" id="KW-0808">Transferase</keyword>
<evidence type="ECO:0000256" key="7">
    <source>
        <dbReference type="ARBA" id="ARBA00034546"/>
    </source>
</evidence>
<dbReference type="Gene3D" id="1.10.600.10">
    <property type="entry name" value="Farnesyl Diphosphate Synthase"/>
    <property type="match status" value="1"/>
</dbReference>
<dbReference type="PROSITE" id="PS00444">
    <property type="entry name" value="POLYPRENYL_SYNTHASE_2"/>
    <property type="match status" value="1"/>
</dbReference>
<protein>
    <recommendedName>
        <fullName evidence="7">Farnesyl pyrophosphate synthase</fullName>
    </recommendedName>
</protein>
<dbReference type="PROSITE" id="PS51450">
    <property type="entry name" value="LRR"/>
    <property type="match status" value="9"/>
</dbReference>
<dbReference type="SUPFAM" id="SSF52058">
    <property type="entry name" value="L domain-like"/>
    <property type="match status" value="1"/>
</dbReference>
<dbReference type="PANTHER" id="PTHR11525">
    <property type="entry name" value="FARNESYL-PYROPHOSPHATE SYNTHETASE"/>
    <property type="match status" value="1"/>
</dbReference>
<dbReference type="STRING" id="10195.A0A3M7RPE1"/>
<dbReference type="SFLD" id="SFLDS00005">
    <property type="entry name" value="Isoprenoid_Synthase_Type_I"/>
    <property type="match status" value="1"/>
</dbReference>
<evidence type="ECO:0000313" key="8">
    <source>
        <dbReference type="EMBL" id="RNA25414.1"/>
    </source>
</evidence>
<dbReference type="OrthoDB" id="10257492at2759"/>
<dbReference type="EMBL" id="REGN01002928">
    <property type="protein sequence ID" value="RNA25414.1"/>
    <property type="molecule type" value="Genomic_DNA"/>
</dbReference>
<dbReference type="PANTHER" id="PTHR11525:SF0">
    <property type="entry name" value="FARNESYL PYROPHOSPHATE SYNTHASE"/>
    <property type="match status" value="1"/>
</dbReference>
<dbReference type="AlphaFoldDB" id="A0A3M7RPE1"/>
<keyword evidence="9" id="KW-1185">Reference proteome</keyword>
<dbReference type="PROSITE" id="PS00723">
    <property type="entry name" value="POLYPRENYL_SYNTHASE_1"/>
    <property type="match status" value="1"/>
</dbReference>
<reference evidence="8 9" key="1">
    <citation type="journal article" date="2018" name="Sci. Rep.">
        <title>Genomic signatures of local adaptation to the degree of environmental predictability in rotifers.</title>
        <authorList>
            <person name="Franch-Gras L."/>
            <person name="Hahn C."/>
            <person name="Garcia-Roger E.M."/>
            <person name="Carmona M.J."/>
            <person name="Serra M."/>
            <person name="Gomez A."/>
        </authorList>
    </citation>
    <scope>NUCLEOTIDE SEQUENCE [LARGE SCALE GENOMIC DNA]</scope>
    <source>
        <strain evidence="8">HYR1</strain>
    </source>
</reference>
<dbReference type="InterPro" id="IPR039702">
    <property type="entry name" value="FPS1-like"/>
</dbReference>
<dbReference type="GO" id="GO:0045337">
    <property type="term" value="P:farnesyl diphosphate biosynthetic process"/>
    <property type="evidence" value="ECO:0007669"/>
    <property type="project" value="TreeGrafter"/>
</dbReference>
<evidence type="ECO:0000313" key="9">
    <source>
        <dbReference type="Proteomes" id="UP000276133"/>
    </source>
</evidence>
<dbReference type="Proteomes" id="UP000276133">
    <property type="component" value="Unassembled WGS sequence"/>
</dbReference>
<dbReference type="Pfam" id="PF00348">
    <property type="entry name" value="polyprenyl_synt"/>
    <property type="match status" value="1"/>
</dbReference>
<name>A0A3M7RPE1_BRAPC</name>